<organism evidence="2 3">
    <name type="scientific">Persicobacter psychrovividus</name>
    <dbReference type="NCBI Taxonomy" id="387638"/>
    <lineage>
        <taxon>Bacteria</taxon>
        <taxon>Pseudomonadati</taxon>
        <taxon>Bacteroidota</taxon>
        <taxon>Cytophagia</taxon>
        <taxon>Cytophagales</taxon>
        <taxon>Persicobacteraceae</taxon>
        <taxon>Persicobacter</taxon>
    </lineage>
</organism>
<dbReference type="Pfam" id="PF00795">
    <property type="entry name" value="CN_hydrolase"/>
    <property type="match status" value="1"/>
</dbReference>
<dbReference type="Proteomes" id="UP001354989">
    <property type="component" value="Chromosome"/>
</dbReference>
<keyword evidence="3" id="KW-1185">Reference proteome</keyword>
<dbReference type="InterPro" id="IPR036526">
    <property type="entry name" value="C-N_Hydrolase_sf"/>
</dbReference>
<dbReference type="InterPro" id="IPR003010">
    <property type="entry name" value="C-N_Hydrolase"/>
</dbReference>
<dbReference type="SUPFAM" id="SSF56317">
    <property type="entry name" value="Carbon-nitrogen hydrolase"/>
    <property type="match status" value="1"/>
</dbReference>
<dbReference type="EMBL" id="AP025292">
    <property type="protein sequence ID" value="BDC98566.1"/>
    <property type="molecule type" value="Genomic_DNA"/>
</dbReference>
<feature type="domain" description="CN hydrolase" evidence="1">
    <location>
        <begin position="7"/>
        <end position="259"/>
    </location>
</feature>
<gene>
    <name evidence="2" type="ORF">PEPS_08470</name>
</gene>
<dbReference type="InterPro" id="IPR052737">
    <property type="entry name" value="Omega-amidase_YafV"/>
</dbReference>
<protein>
    <submittedName>
        <fullName evidence="2">Nitrilase family protein</fullName>
    </submittedName>
</protein>
<dbReference type="NCBIfam" id="NF007757">
    <property type="entry name" value="PRK10438.1"/>
    <property type="match status" value="1"/>
</dbReference>
<accession>A0ABN6L5X2</accession>
<dbReference type="PANTHER" id="PTHR47799:SF1">
    <property type="entry name" value="OMEGA-AMIDASE YAFV"/>
    <property type="match status" value="1"/>
</dbReference>
<dbReference type="CDD" id="cd07575">
    <property type="entry name" value="Xc-1258_like"/>
    <property type="match status" value="1"/>
</dbReference>
<reference evidence="2 3" key="1">
    <citation type="submission" date="2021-12" db="EMBL/GenBank/DDBJ databases">
        <title>Genome sequencing of bacteria with rrn-lacking chromosome and rrn-plasmid.</title>
        <authorList>
            <person name="Anda M."/>
            <person name="Iwasaki W."/>
        </authorList>
    </citation>
    <scope>NUCLEOTIDE SEQUENCE [LARGE SCALE GENOMIC DNA]</scope>
    <source>
        <strain evidence="2 3">NBRC 101262</strain>
    </source>
</reference>
<dbReference type="Gene3D" id="3.60.110.10">
    <property type="entry name" value="Carbon-nitrogen hydrolase"/>
    <property type="match status" value="1"/>
</dbReference>
<evidence type="ECO:0000313" key="3">
    <source>
        <dbReference type="Proteomes" id="UP001354989"/>
    </source>
</evidence>
<sequence>MFMKKDLKIATVQADLYWEDIDANLAHLEELISAQAFEADLIVLPEMFNTGFTHNQAVAEHMNGKTFRWMKLLATQHNCVVTGSYIIKEGGAYYNRLIWMKADGSFLFYDKRHLFRMGKEHLAFHAGDEKLIVELEGWRICPLICYDLRFPIWSRNISHPGGSMDYDVLIYPSSWPESRHHVWNTLLPARAIENQAYTIGVNRIGQDGNGLNYQGGSQSYGPKGFSIHNQGTAQSVEVVTLSYEVLQGVRDRFPAHLDQDRFEIHPDLDRI</sequence>
<proteinExistence type="predicted"/>
<dbReference type="PANTHER" id="PTHR47799">
    <property type="entry name" value="OMEGA-AMIDASE YAFV"/>
    <property type="match status" value="1"/>
</dbReference>
<name>A0ABN6L5X2_9BACT</name>
<dbReference type="PROSITE" id="PS50263">
    <property type="entry name" value="CN_HYDROLASE"/>
    <property type="match status" value="1"/>
</dbReference>
<evidence type="ECO:0000313" key="2">
    <source>
        <dbReference type="EMBL" id="BDC98566.1"/>
    </source>
</evidence>
<evidence type="ECO:0000259" key="1">
    <source>
        <dbReference type="PROSITE" id="PS50263"/>
    </source>
</evidence>